<evidence type="ECO:0000313" key="1">
    <source>
        <dbReference type="EMBL" id="TCL55946.1"/>
    </source>
</evidence>
<proteinExistence type="predicted"/>
<dbReference type="PIRSF" id="PIRSF018637">
    <property type="entry name" value="TrmK"/>
    <property type="match status" value="1"/>
</dbReference>
<dbReference type="Gene3D" id="3.40.50.150">
    <property type="entry name" value="Vaccinia Virus protein VP39"/>
    <property type="match status" value="1"/>
</dbReference>
<organism evidence="1 2">
    <name type="scientific">Kineothrix alysoides</name>
    <dbReference type="NCBI Taxonomy" id="1469948"/>
    <lineage>
        <taxon>Bacteria</taxon>
        <taxon>Bacillati</taxon>
        <taxon>Bacillota</taxon>
        <taxon>Clostridia</taxon>
        <taxon>Lachnospirales</taxon>
        <taxon>Lachnospiraceae</taxon>
        <taxon>Kineothrix</taxon>
    </lineage>
</organism>
<keyword evidence="1" id="KW-0808">Transferase</keyword>
<comment type="caution">
    <text evidence="1">The sequence shown here is derived from an EMBL/GenBank/DDBJ whole genome shotgun (WGS) entry which is preliminary data.</text>
</comment>
<keyword evidence="2" id="KW-1185">Reference proteome</keyword>
<dbReference type="RefSeq" id="WP_051869272.1">
    <property type="nucleotide sequence ID" value="NZ_JPNB01000001.1"/>
</dbReference>
<protein>
    <submittedName>
        <fullName evidence="1">tRNA (Adenine22-N1)-methyltransferase</fullName>
    </submittedName>
</protein>
<sequence>MNLNENLDISSWSKEIVLSDRMLCVAGMVTKGNVVCDVGCDHGFVSIYLVRNGISPRALAMDVGEGPLKAAKEHVEEYALTDYIETRLSDGVTALRREEADTLICAGMGGKLIKRILEEGKDKIRFMQEVILQPQSEIRGMREYLRKQGYDITDEDMIFEDGKYYPVIKARPGAGQGEDAALQTVSRQVPDKYGPILLEKKNPVLHGFLMKERVLCEEILGGLKKAAGGNEQQSSRRNMRQKEIECRIKDIDSALSYFDK</sequence>
<name>A0A4R1QQ59_9FIRM</name>
<reference evidence="1 2" key="1">
    <citation type="submission" date="2019-03" db="EMBL/GenBank/DDBJ databases">
        <title>Genomic Encyclopedia of Type Strains, Phase IV (KMG-IV): sequencing the most valuable type-strain genomes for metagenomic binning, comparative biology and taxonomic classification.</title>
        <authorList>
            <person name="Goeker M."/>
        </authorList>
    </citation>
    <scope>NUCLEOTIDE SEQUENCE [LARGE SCALE GENOMIC DNA]</scope>
    <source>
        <strain evidence="1 2">DSM 100556</strain>
    </source>
</reference>
<dbReference type="GO" id="GO:0032259">
    <property type="term" value="P:methylation"/>
    <property type="evidence" value="ECO:0007669"/>
    <property type="project" value="UniProtKB-KW"/>
</dbReference>
<gene>
    <name evidence="1" type="ORF">EDD76_11382</name>
</gene>
<dbReference type="InterPro" id="IPR029063">
    <property type="entry name" value="SAM-dependent_MTases_sf"/>
</dbReference>
<dbReference type="InterPro" id="IPR006901">
    <property type="entry name" value="TrmK"/>
</dbReference>
<dbReference type="PANTHER" id="PTHR38451">
    <property type="entry name" value="TRNA (ADENINE(22)-N(1))-METHYLTRANSFERASE"/>
    <property type="match status" value="1"/>
</dbReference>
<evidence type="ECO:0000313" key="2">
    <source>
        <dbReference type="Proteomes" id="UP000295718"/>
    </source>
</evidence>
<dbReference type="SUPFAM" id="SSF53335">
    <property type="entry name" value="S-adenosyl-L-methionine-dependent methyltransferases"/>
    <property type="match status" value="1"/>
</dbReference>
<dbReference type="AlphaFoldDB" id="A0A4R1QQ59"/>
<dbReference type="STRING" id="1469948.GCA_000732725_00669"/>
<dbReference type="EMBL" id="SLUO01000013">
    <property type="protein sequence ID" value="TCL55946.1"/>
    <property type="molecule type" value="Genomic_DNA"/>
</dbReference>
<keyword evidence="1" id="KW-0489">Methyltransferase</keyword>
<dbReference type="PANTHER" id="PTHR38451:SF1">
    <property type="entry name" value="TRNA (ADENINE(22)-N(1))-METHYLTRANSFERASE"/>
    <property type="match status" value="1"/>
</dbReference>
<accession>A0A4R1QQ59</accession>
<dbReference type="Pfam" id="PF12847">
    <property type="entry name" value="Methyltransf_18"/>
    <property type="match status" value="1"/>
</dbReference>
<dbReference type="Proteomes" id="UP000295718">
    <property type="component" value="Unassembled WGS sequence"/>
</dbReference>
<dbReference type="GO" id="GO:0160105">
    <property type="term" value="F:tRNA (adenine(22)-N1)-methyltransferase activity"/>
    <property type="evidence" value="ECO:0007669"/>
    <property type="project" value="InterPro"/>
</dbReference>
<dbReference type="OrthoDB" id="5881184at2"/>